<accession>A0A4Y6PM12</accession>
<evidence type="ECO:0000313" key="2">
    <source>
        <dbReference type="EMBL" id="QDG49328.1"/>
    </source>
</evidence>
<evidence type="ECO:0000256" key="1">
    <source>
        <dbReference type="SAM" id="MobiDB-lite"/>
    </source>
</evidence>
<proteinExistence type="predicted"/>
<dbReference type="AlphaFoldDB" id="A0A4Y6PM12"/>
<evidence type="ECO:0000313" key="3">
    <source>
        <dbReference type="Proteomes" id="UP000315995"/>
    </source>
</evidence>
<sequence>MVEEDVLDSEAPAEPRPPELGSEGCATRAEGRRIMEESNAFIRETKLREAYGRGWKRLIDVREFSIQRQTLTRVRPGGARGDGLGALFVDPDGHHWLVAYETTSCEPVTVDFFLDAEKDVFPVYPEQQCQQTKTVPVCESMGANGCGRKSPLRRIYVRVPADAKLVPSTTVPVEIPTCYQVEPKGGFIPRP</sequence>
<keyword evidence="3" id="KW-1185">Reference proteome</keyword>
<organism evidence="2 3">
    <name type="scientific">Persicimonas caeni</name>
    <dbReference type="NCBI Taxonomy" id="2292766"/>
    <lineage>
        <taxon>Bacteria</taxon>
        <taxon>Deltaproteobacteria</taxon>
        <taxon>Bradymonadales</taxon>
        <taxon>Bradymonadaceae</taxon>
        <taxon>Persicimonas</taxon>
    </lineage>
</organism>
<feature type="region of interest" description="Disordered" evidence="1">
    <location>
        <begin position="1"/>
        <end position="25"/>
    </location>
</feature>
<protein>
    <submittedName>
        <fullName evidence="2">Uncharacterized protein</fullName>
    </submittedName>
</protein>
<dbReference type="EMBL" id="CP041186">
    <property type="protein sequence ID" value="QDG49328.1"/>
    <property type="molecule type" value="Genomic_DNA"/>
</dbReference>
<dbReference type="Proteomes" id="UP000315995">
    <property type="component" value="Chromosome"/>
</dbReference>
<reference evidence="2 3" key="1">
    <citation type="submission" date="2019-06" db="EMBL/GenBank/DDBJ databases">
        <title>Persicimonas caeni gen. nov., sp. nov., a predatory bacterium isolated from solar saltern.</title>
        <authorList>
            <person name="Wang S."/>
        </authorList>
    </citation>
    <scope>NUCLEOTIDE SEQUENCE [LARGE SCALE GENOMIC DNA]</scope>
    <source>
        <strain evidence="2 3">YN101</strain>
    </source>
</reference>
<dbReference type="RefSeq" id="WP_141195827.1">
    <property type="nucleotide sequence ID" value="NZ_CP041186.1"/>
</dbReference>
<gene>
    <name evidence="2" type="ORF">FIV42_00825</name>
</gene>
<name>A0A4Y6PM12_PERCE</name>